<reference evidence="4" key="1">
    <citation type="submission" date="2018-11" db="EMBL/GenBank/DDBJ databases">
        <title>Chitinophaga lutea sp.nov., isolate from arsenic contaminated soil.</title>
        <authorList>
            <person name="Zong Y."/>
        </authorList>
    </citation>
    <scope>NUCLEOTIDE SEQUENCE [LARGE SCALE GENOMIC DNA]</scope>
    <source>
        <strain evidence="4">YLT18</strain>
    </source>
</reference>
<dbReference type="InterPro" id="IPR001789">
    <property type="entry name" value="Sig_transdc_resp-reg_receiver"/>
</dbReference>
<keyword evidence="4" id="KW-1185">Reference proteome</keyword>
<dbReference type="EMBL" id="RMBX01000009">
    <property type="protein sequence ID" value="RPD39955.1"/>
    <property type="molecule type" value="Genomic_DNA"/>
</dbReference>
<dbReference type="Pfam" id="PF00072">
    <property type="entry name" value="Response_reg"/>
    <property type="match status" value="1"/>
</dbReference>
<accession>A0A3N4M9F7</accession>
<organism evidence="3 4">
    <name type="scientific">Chitinophaga barathri</name>
    <dbReference type="NCBI Taxonomy" id="1647451"/>
    <lineage>
        <taxon>Bacteria</taxon>
        <taxon>Pseudomonadati</taxon>
        <taxon>Bacteroidota</taxon>
        <taxon>Chitinophagia</taxon>
        <taxon>Chitinophagales</taxon>
        <taxon>Chitinophagaceae</taxon>
        <taxon>Chitinophaga</taxon>
    </lineage>
</organism>
<feature type="modified residue" description="4-aspartylphosphate" evidence="1">
    <location>
        <position position="60"/>
    </location>
</feature>
<evidence type="ECO:0000313" key="3">
    <source>
        <dbReference type="EMBL" id="RPD39955.1"/>
    </source>
</evidence>
<gene>
    <name evidence="3" type="ORF">EG028_17690</name>
</gene>
<dbReference type="InterPro" id="IPR052893">
    <property type="entry name" value="TCS_response_regulator"/>
</dbReference>
<dbReference type="PROSITE" id="PS50110">
    <property type="entry name" value="RESPONSE_REGULATORY"/>
    <property type="match status" value="1"/>
</dbReference>
<evidence type="ECO:0000313" key="4">
    <source>
        <dbReference type="Proteomes" id="UP000279089"/>
    </source>
</evidence>
<sequence length="150" mass="17072">MNDNHLSVILADDDKDDCLLFKEALEELSLPTQLVTVYHGEQLMQLLNKESPLPDVLFLDLNMPRKNGFECLVEIKSSEKLKQLPVIIFSTSLEPEIVNKLHQDGAYLYIRKPNKFEQLTKLLYLALTAVAEDNSVQPSKENFVLTGNIK</sequence>
<dbReference type="OrthoDB" id="7631574at2"/>
<evidence type="ECO:0000259" key="2">
    <source>
        <dbReference type="PROSITE" id="PS50110"/>
    </source>
</evidence>
<feature type="domain" description="Response regulatory" evidence="2">
    <location>
        <begin position="7"/>
        <end position="127"/>
    </location>
</feature>
<dbReference type="Proteomes" id="UP000279089">
    <property type="component" value="Unassembled WGS sequence"/>
</dbReference>
<proteinExistence type="predicted"/>
<protein>
    <submittedName>
        <fullName evidence="3">Response regulator</fullName>
    </submittedName>
</protein>
<comment type="caution">
    <text evidence="3">The sequence shown here is derived from an EMBL/GenBank/DDBJ whole genome shotgun (WGS) entry which is preliminary data.</text>
</comment>
<dbReference type="RefSeq" id="WP_120517757.1">
    <property type="nucleotide sequence ID" value="NZ_QXZY01000010.1"/>
</dbReference>
<dbReference type="InterPro" id="IPR011006">
    <property type="entry name" value="CheY-like_superfamily"/>
</dbReference>
<dbReference type="SMART" id="SM00448">
    <property type="entry name" value="REC"/>
    <property type="match status" value="1"/>
</dbReference>
<dbReference type="Gene3D" id="3.40.50.2300">
    <property type="match status" value="1"/>
</dbReference>
<name>A0A3N4M9F7_9BACT</name>
<dbReference type="GO" id="GO:0000160">
    <property type="term" value="P:phosphorelay signal transduction system"/>
    <property type="evidence" value="ECO:0007669"/>
    <property type="project" value="InterPro"/>
</dbReference>
<dbReference type="CDD" id="cd17557">
    <property type="entry name" value="REC_Rcp-like"/>
    <property type="match status" value="1"/>
</dbReference>
<dbReference type="SUPFAM" id="SSF52172">
    <property type="entry name" value="CheY-like"/>
    <property type="match status" value="1"/>
</dbReference>
<dbReference type="PANTHER" id="PTHR44520">
    <property type="entry name" value="RESPONSE REGULATOR RCP1-RELATED"/>
    <property type="match status" value="1"/>
</dbReference>
<dbReference type="AlphaFoldDB" id="A0A3N4M9F7"/>
<keyword evidence="1" id="KW-0597">Phosphoprotein</keyword>
<evidence type="ECO:0000256" key="1">
    <source>
        <dbReference type="PROSITE-ProRule" id="PRU00169"/>
    </source>
</evidence>
<dbReference type="PANTHER" id="PTHR44520:SF2">
    <property type="entry name" value="RESPONSE REGULATOR RCP1"/>
    <property type="match status" value="1"/>
</dbReference>